<evidence type="ECO:0000313" key="2">
    <source>
        <dbReference type="Proteomes" id="UP000249557"/>
    </source>
</evidence>
<organism evidence="1 2">
    <name type="scientific">Micavibrio aeruginosavorus</name>
    <dbReference type="NCBI Taxonomy" id="349221"/>
    <lineage>
        <taxon>Bacteria</taxon>
        <taxon>Pseudomonadati</taxon>
        <taxon>Bdellovibrionota</taxon>
        <taxon>Bdellovibrionia</taxon>
        <taxon>Bdellovibrionales</taxon>
        <taxon>Pseudobdellovibrionaceae</taxon>
        <taxon>Micavibrio</taxon>
    </lineage>
</organism>
<sequence length="277" mass="30364">MKVSWRIWKGVEAQAFEPDAQTREAILFCPGFPGMGGTVFEQRHAAAFAELGYAVYVIKHKGTKLSGALAPVMVNNGARMMQARERGETHLGGGAATIDEWLTEPLEALRQLDGAYDKIHIIGNSFGALAALWSMTESGAPIGKVEHVILYAGAQGIDDGTEDGIMRLWKPEYLMVARITEKVTLNNAFDVVDGLKKMYGLLPARAAALPEKVKISYVVVERDELLRLSDTQKFDAAIGARGTIIMDDYDVAWPGHGYLAHDTPEYKTEDLLKVIRG</sequence>
<comment type="caution">
    <text evidence="1">The sequence shown here is derived from an EMBL/GenBank/DDBJ whole genome shotgun (WGS) entry which is preliminary data.</text>
</comment>
<dbReference type="AlphaFoldDB" id="A0A2W5BYK6"/>
<protein>
    <recommendedName>
        <fullName evidence="3">Alpha/beta hydrolase</fullName>
    </recommendedName>
</protein>
<dbReference type="EMBL" id="QFNK01000027">
    <property type="protein sequence ID" value="PZO88141.1"/>
    <property type="molecule type" value="Genomic_DNA"/>
</dbReference>
<name>A0A2W5BYK6_9BACT</name>
<reference evidence="1 2" key="1">
    <citation type="submission" date="2017-08" db="EMBL/GenBank/DDBJ databases">
        <title>Infants hospitalized years apart are colonized by the same room-sourced microbial strains.</title>
        <authorList>
            <person name="Brooks B."/>
            <person name="Olm M.R."/>
            <person name="Firek B.A."/>
            <person name="Baker R."/>
            <person name="Thomas B.C."/>
            <person name="Morowitz M.J."/>
            <person name="Banfield J.F."/>
        </authorList>
    </citation>
    <scope>NUCLEOTIDE SEQUENCE [LARGE SCALE GENOMIC DNA]</scope>
    <source>
        <strain evidence="1">S2_018_000_R2_104</strain>
    </source>
</reference>
<gene>
    <name evidence="1" type="ORF">DI626_02450</name>
</gene>
<dbReference type="SUPFAM" id="SSF53474">
    <property type="entry name" value="alpha/beta-Hydrolases"/>
    <property type="match status" value="1"/>
</dbReference>
<accession>A0A2W5BYK6</accession>
<dbReference type="Gene3D" id="3.40.50.1820">
    <property type="entry name" value="alpha/beta hydrolase"/>
    <property type="match status" value="1"/>
</dbReference>
<proteinExistence type="predicted"/>
<dbReference type="Proteomes" id="UP000249557">
    <property type="component" value="Unassembled WGS sequence"/>
</dbReference>
<evidence type="ECO:0000313" key="1">
    <source>
        <dbReference type="EMBL" id="PZO88141.1"/>
    </source>
</evidence>
<evidence type="ECO:0008006" key="3">
    <source>
        <dbReference type="Google" id="ProtNLM"/>
    </source>
</evidence>
<dbReference type="InterPro" id="IPR029058">
    <property type="entry name" value="AB_hydrolase_fold"/>
</dbReference>